<keyword evidence="10" id="KW-0378">Hydrolase</keyword>
<evidence type="ECO:0000256" key="5">
    <source>
        <dbReference type="ARBA" id="ARBA00022525"/>
    </source>
</evidence>
<evidence type="ECO:0000256" key="6">
    <source>
        <dbReference type="ARBA" id="ARBA00022645"/>
    </source>
</evidence>
<dbReference type="Pfam" id="PF00246">
    <property type="entry name" value="Peptidase_M14"/>
    <property type="match status" value="1"/>
</dbReference>
<dbReference type="InterPro" id="IPR003146">
    <property type="entry name" value="M14A_act_pep"/>
</dbReference>
<feature type="active site" description="Proton donor/acceptor" evidence="17">
    <location>
        <position position="436"/>
    </location>
</feature>
<sequence length="476" mass="55132">MVAPLHYEAFKEVVLLSRVHRIKDWPSERVKIVYSSISFGLEMAARFIYVFLALTTLTTLQTARYDDYQVLQVTPISLDNEKEVLQIIQRHDLSLWNRQRNGKSMDIQVSPNIIDVVTRELHDVNTPYSRWIPNIQSLIDEQQIEEYEKTNTFRDTGQTISLTRYNTFEEISAFIHSLTKTKFTGQSGDDILVDHKLIGKTYEENPIHLIKIFKPGSQKKAIFLESGIHAREWIAPAVALYIINQLAYNPSRSTAVEQLVDDFDWYIIPVLNPDGYVYTHNKDRLWRKNRRRPLFGDNLTDICHGVDLNRNFGYKWEGTSTEDQCTETYSGPSPFSEPETLAVRKLLMNRNIDFLLYISLHSYGQYWVYPWGYTSTYTKDVKYLDLGAFIATEALKQKYKTDYTVGSVYNSLYAAEGISLDYVKGQAGIKYTYTVELRDKDKYGFLLPQNQITPTCEETMDGIMALVSYIKVSETK</sequence>
<accession>A0A6J8E0I7</accession>
<dbReference type="InterPro" id="IPR057246">
    <property type="entry name" value="CARBOXYPEPT_ZN_1"/>
</dbReference>
<evidence type="ECO:0000256" key="13">
    <source>
        <dbReference type="ARBA" id="ARBA00023049"/>
    </source>
</evidence>
<keyword evidence="14" id="KW-0865">Zymogen</keyword>
<feature type="domain" description="Peptidase M14" evidence="18">
    <location>
        <begin position="164"/>
        <end position="470"/>
    </location>
</feature>
<keyword evidence="20" id="KW-1185">Reference proteome</keyword>
<dbReference type="InterPro" id="IPR036990">
    <property type="entry name" value="M14A-like_propep"/>
</dbReference>
<evidence type="ECO:0000256" key="17">
    <source>
        <dbReference type="PROSITE-ProRule" id="PRU01379"/>
    </source>
</evidence>
<dbReference type="SUPFAM" id="SSF53187">
    <property type="entry name" value="Zn-dependent exopeptidases"/>
    <property type="match status" value="1"/>
</dbReference>
<evidence type="ECO:0000313" key="19">
    <source>
        <dbReference type="EMBL" id="CAC5413122.1"/>
    </source>
</evidence>
<dbReference type="PANTHER" id="PTHR11705">
    <property type="entry name" value="PROTEASE FAMILY M14 CARBOXYPEPTIDASE A,B"/>
    <property type="match status" value="1"/>
</dbReference>
<keyword evidence="13" id="KW-0482">Metalloprotease</keyword>
<evidence type="ECO:0000256" key="15">
    <source>
        <dbReference type="ARBA" id="ARBA00023157"/>
    </source>
</evidence>
<reference evidence="19 20" key="1">
    <citation type="submission" date="2020-06" db="EMBL/GenBank/DDBJ databases">
        <authorList>
            <person name="Li R."/>
            <person name="Bekaert M."/>
        </authorList>
    </citation>
    <scope>NUCLEOTIDE SEQUENCE [LARGE SCALE GENOMIC DNA]</scope>
    <source>
        <strain evidence="20">wild</strain>
    </source>
</reference>
<evidence type="ECO:0000256" key="9">
    <source>
        <dbReference type="ARBA" id="ARBA00022729"/>
    </source>
</evidence>
<keyword evidence="7" id="KW-0645">Protease</keyword>
<evidence type="ECO:0000256" key="11">
    <source>
        <dbReference type="ARBA" id="ARBA00022833"/>
    </source>
</evidence>
<evidence type="ECO:0000256" key="16">
    <source>
        <dbReference type="ARBA" id="ARBA00057299"/>
    </source>
</evidence>
<dbReference type="OrthoDB" id="3626597at2759"/>
<dbReference type="GO" id="GO:0008270">
    <property type="term" value="F:zinc ion binding"/>
    <property type="evidence" value="ECO:0007669"/>
    <property type="project" value="InterPro"/>
</dbReference>
<dbReference type="FunFam" id="3.40.630.10:FF:000040">
    <property type="entry name" value="zinc carboxypeptidase"/>
    <property type="match status" value="1"/>
</dbReference>
<evidence type="ECO:0000256" key="4">
    <source>
        <dbReference type="ARBA" id="ARBA00005988"/>
    </source>
</evidence>
<comment type="similarity">
    <text evidence="4 17">Belongs to the peptidase M14 family.</text>
</comment>
<evidence type="ECO:0000256" key="8">
    <source>
        <dbReference type="ARBA" id="ARBA00022723"/>
    </source>
</evidence>
<dbReference type="GO" id="GO:0004181">
    <property type="term" value="F:metallocarboxypeptidase activity"/>
    <property type="evidence" value="ECO:0007669"/>
    <property type="project" value="InterPro"/>
</dbReference>
<keyword evidence="9" id="KW-0732">Signal</keyword>
<gene>
    <name evidence="19" type="ORF">MCOR_46059</name>
</gene>
<keyword evidence="15" id="KW-1015">Disulfide bond</keyword>
<dbReference type="SUPFAM" id="SSF54897">
    <property type="entry name" value="Protease propeptides/inhibitors"/>
    <property type="match status" value="1"/>
</dbReference>
<dbReference type="Gene3D" id="3.30.70.340">
    <property type="entry name" value="Metallocarboxypeptidase-like"/>
    <property type="match status" value="1"/>
</dbReference>
<dbReference type="AlphaFoldDB" id="A0A6J8E0I7"/>
<evidence type="ECO:0000256" key="3">
    <source>
        <dbReference type="ARBA" id="ARBA00004613"/>
    </source>
</evidence>
<protein>
    <submittedName>
        <fullName evidence="19">Carboxypeptidase O,Carboxypeptidase B,Zinc carboxypeptidase</fullName>
    </submittedName>
</protein>
<name>A0A6J8E0I7_MYTCO</name>
<dbReference type="Gene3D" id="3.40.630.10">
    <property type="entry name" value="Zn peptidases"/>
    <property type="match status" value="1"/>
</dbReference>
<comment type="cofactor">
    <cofactor evidence="1">
        <name>Zn(2+)</name>
        <dbReference type="ChEBI" id="CHEBI:29105"/>
    </cofactor>
</comment>
<comment type="subcellular location">
    <subcellularLocation>
        <location evidence="3">Secreted</location>
    </subcellularLocation>
</comment>
<dbReference type="PROSITE" id="PS52035">
    <property type="entry name" value="PEPTIDASE_M14"/>
    <property type="match status" value="1"/>
</dbReference>
<dbReference type="InterPro" id="IPR000834">
    <property type="entry name" value="Peptidase_M14"/>
</dbReference>
<evidence type="ECO:0000256" key="10">
    <source>
        <dbReference type="ARBA" id="ARBA00022801"/>
    </source>
</evidence>
<dbReference type="GO" id="GO:0005615">
    <property type="term" value="C:extracellular space"/>
    <property type="evidence" value="ECO:0007669"/>
    <property type="project" value="TreeGrafter"/>
</dbReference>
<evidence type="ECO:0000313" key="20">
    <source>
        <dbReference type="Proteomes" id="UP000507470"/>
    </source>
</evidence>
<keyword evidence="5" id="KW-0964">Secreted</keyword>
<keyword evidence="8" id="KW-0479">Metal-binding</keyword>
<dbReference type="GO" id="GO:0006508">
    <property type="term" value="P:proteolysis"/>
    <property type="evidence" value="ECO:0007669"/>
    <property type="project" value="UniProtKB-KW"/>
</dbReference>
<keyword evidence="12" id="KW-0843">Virulence</keyword>
<dbReference type="PRINTS" id="PR00765">
    <property type="entry name" value="CRBOXYPTASEA"/>
</dbReference>
<keyword evidence="11" id="KW-0862">Zinc</keyword>
<keyword evidence="6 19" id="KW-0121">Carboxypeptidase</keyword>
<dbReference type="EMBL" id="CACVKT020008127">
    <property type="protein sequence ID" value="CAC5413122.1"/>
    <property type="molecule type" value="Genomic_DNA"/>
</dbReference>
<evidence type="ECO:0000256" key="12">
    <source>
        <dbReference type="ARBA" id="ARBA00023026"/>
    </source>
</evidence>
<proteinExistence type="inferred from homology"/>
<dbReference type="Proteomes" id="UP000507470">
    <property type="component" value="Unassembled WGS sequence"/>
</dbReference>
<dbReference type="CDD" id="cd03860">
    <property type="entry name" value="M14_CP_A-B_like"/>
    <property type="match status" value="1"/>
</dbReference>
<organism evidence="19 20">
    <name type="scientific">Mytilus coruscus</name>
    <name type="common">Sea mussel</name>
    <dbReference type="NCBI Taxonomy" id="42192"/>
    <lineage>
        <taxon>Eukaryota</taxon>
        <taxon>Metazoa</taxon>
        <taxon>Spiralia</taxon>
        <taxon>Lophotrochozoa</taxon>
        <taxon>Mollusca</taxon>
        <taxon>Bivalvia</taxon>
        <taxon>Autobranchia</taxon>
        <taxon>Pteriomorphia</taxon>
        <taxon>Mytilida</taxon>
        <taxon>Mytiloidea</taxon>
        <taxon>Mytilidae</taxon>
        <taxon>Mytilinae</taxon>
        <taxon>Mytilus</taxon>
    </lineage>
</organism>
<evidence type="ECO:0000259" key="18">
    <source>
        <dbReference type="PROSITE" id="PS52035"/>
    </source>
</evidence>
<dbReference type="SMART" id="SM00631">
    <property type="entry name" value="Zn_pept"/>
    <property type="match status" value="1"/>
</dbReference>
<comment type="function">
    <text evidence="16">Involved in the digestion of the blood meal.</text>
</comment>
<evidence type="ECO:0000256" key="14">
    <source>
        <dbReference type="ARBA" id="ARBA00023145"/>
    </source>
</evidence>
<evidence type="ECO:0000256" key="7">
    <source>
        <dbReference type="ARBA" id="ARBA00022670"/>
    </source>
</evidence>
<dbReference type="PANTHER" id="PTHR11705:SF143">
    <property type="entry name" value="SLL0236 PROTEIN"/>
    <property type="match status" value="1"/>
</dbReference>
<evidence type="ECO:0000256" key="1">
    <source>
        <dbReference type="ARBA" id="ARBA00001947"/>
    </source>
</evidence>
<evidence type="ECO:0000256" key="2">
    <source>
        <dbReference type="ARBA" id="ARBA00003091"/>
    </source>
</evidence>
<dbReference type="Pfam" id="PF02244">
    <property type="entry name" value="Propep_M14"/>
    <property type="match status" value="1"/>
</dbReference>
<comment type="function">
    <text evidence="2">Extracellular metalloprotease that contributes to pathogenicity.</text>
</comment>
<dbReference type="PROSITE" id="PS00132">
    <property type="entry name" value="CARBOXYPEPT_ZN_1"/>
    <property type="match status" value="1"/>
</dbReference>